<feature type="transmembrane region" description="Helical" evidence="6">
    <location>
        <begin position="182"/>
        <end position="200"/>
    </location>
</feature>
<evidence type="ECO:0000256" key="3">
    <source>
        <dbReference type="ARBA" id="ARBA00022692"/>
    </source>
</evidence>
<name>A0A6J7JNS6_9ZZZZ</name>
<evidence type="ECO:0000256" key="5">
    <source>
        <dbReference type="ARBA" id="ARBA00023136"/>
    </source>
</evidence>
<dbReference type="PANTHER" id="PTHR30213:SF0">
    <property type="entry name" value="UPF0761 MEMBRANE PROTEIN YIHY"/>
    <property type="match status" value="1"/>
</dbReference>
<feature type="transmembrane region" description="Helical" evidence="6">
    <location>
        <begin position="26"/>
        <end position="54"/>
    </location>
</feature>
<evidence type="ECO:0000256" key="2">
    <source>
        <dbReference type="ARBA" id="ARBA00022475"/>
    </source>
</evidence>
<gene>
    <name evidence="7" type="ORF">UFOPK3772_01188</name>
</gene>
<keyword evidence="5 6" id="KW-0472">Membrane</keyword>
<evidence type="ECO:0000256" key="1">
    <source>
        <dbReference type="ARBA" id="ARBA00004651"/>
    </source>
</evidence>
<feature type="transmembrane region" description="Helical" evidence="6">
    <location>
        <begin position="139"/>
        <end position="162"/>
    </location>
</feature>
<protein>
    <submittedName>
        <fullName evidence="7">Unannotated protein</fullName>
    </submittedName>
</protein>
<dbReference type="EMBL" id="CAFBNE010000030">
    <property type="protein sequence ID" value="CAB4945240.1"/>
    <property type="molecule type" value="Genomic_DNA"/>
</dbReference>
<dbReference type="PIRSF" id="PIRSF035875">
    <property type="entry name" value="RNase_BN"/>
    <property type="match status" value="1"/>
</dbReference>
<keyword evidence="3 6" id="KW-0812">Transmembrane</keyword>
<accession>A0A6J7JNS6</accession>
<feature type="transmembrane region" description="Helical" evidence="6">
    <location>
        <begin position="95"/>
        <end position="118"/>
    </location>
</feature>
<dbReference type="PANTHER" id="PTHR30213">
    <property type="entry name" value="INNER MEMBRANE PROTEIN YHJD"/>
    <property type="match status" value="1"/>
</dbReference>
<organism evidence="7">
    <name type="scientific">freshwater metagenome</name>
    <dbReference type="NCBI Taxonomy" id="449393"/>
    <lineage>
        <taxon>unclassified sequences</taxon>
        <taxon>metagenomes</taxon>
        <taxon>ecological metagenomes</taxon>
    </lineage>
</organism>
<feature type="transmembrane region" description="Helical" evidence="6">
    <location>
        <begin position="241"/>
        <end position="268"/>
    </location>
</feature>
<keyword evidence="2" id="KW-1003">Cell membrane</keyword>
<sequence>MRERIGRLAAYSLVLSRRFATHRGSLSAGGLAFFVALSIAPAAVVVGGIAGLFVTPEEVRSTLTAAIGSAPNVTQAADPFIDSIVSLVERSSGSAVTITSIVSLVIAVYAASRMVYGFRLALNTAFGVPGRYQGILERLLSSAITLVGIIGAVGVILVLTIVPKILSALGITNVRLFTGIGWVDWLIVALAVWLGVWWLIRSGPDGIGRVPMLSWGPLVAAVWIMGSSAGVGVYVSLSGTLGAAIIVFGSALVVLMWLYLCFVGLLFGAEIEAERQERARV</sequence>
<dbReference type="AlphaFoldDB" id="A0A6J7JNS6"/>
<proteinExistence type="predicted"/>
<comment type="subcellular location">
    <subcellularLocation>
        <location evidence="1">Cell membrane</location>
        <topology evidence="1">Multi-pass membrane protein</topology>
    </subcellularLocation>
</comment>
<dbReference type="GO" id="GO:0005886">
    <property type="term" value="C:plasma membrane"/>
    <property type="evidence" value="ECO:0007669"/>
    <property type="project" value="UniProtKB-SubCell"/>
</dbReference>
<feature type="transmembrane region" description="Helical" evidence="6">
    <location>
        <begin position="212"/>
        <end position="235"/>
    </location>
</feature>
<dbReference type="InterPro" id="IPR017039">
    <property type="entry name" value="Virul_fac_BrkB"/>
</dbReference>
<reference evidence="7" key="1">
    <citation type="submission" date="2020-05" db="EMBL/GenBank/DDBJ databases">
        <authorList>
            <person name="Chiriac C."/>
            <person name="Salcher M."/>
            <person name="Ghai R."/>
            <person name="Kavagutti S V."/>
        </authorList>
    </citation>
    <scope>NUCLEOTIDE SEQUENCE</scope>
</reference>
<dbReference type="Pfam" id="PF03631">
    <property type="entry name" value="Virul_fac_BrkB"/>
    <property type="match status" value="1"/>
</dbReference>
<keyword evidence="4 6" id="KW-1133">Transmembrane helix</keyword>
<evidence type="ECO:0000313" key="7">
    <source>
        <dbReference type="EMBL" id="CAB4945240.1"/>
    </source>
</evidence>
<evidence type="ECO:0000256" key="6">
    <source>
        <dbReference type="SAM" id="Phobius"/>
    </source>
</evidence>
<evidence type="ECO:0000256" key="4">
    <source>
        <dbReference type="ARBA" id="ARBA00022989"/>
    </source>
</evidence>